<protein>
    <recommendedName>
        <fullName evidence="2">Galectin</fullName>
    </recommendedName>
</protein>
<dbReference type="PANTHER" id="PTHR11346:SF147">
    <property type="entry name" value="GALECTIN"/>
    <property type="match status" value="1"/>
</dbReference>
<dbReference type="SMART" id="SM00908">
    <property type="entry name" value="Gal-bind_lectin"/>
    <property type="match status" value="2"/>
</dbReference>
<dbReference type="PANTHER" id="PTHR11346">
    <property type="entry name" value="GALECTIN"/>
    <property type="match status" value="1"/>
</dbReference>
<accession>A0A922LBU8</accession>
<evidence type="ECO:0000259" key="4">
    <source>
        <dbReference type="PROSITE" id="PS51304"/>
    </source>
</evidence>
<reference evidence="5" key="1">
    <citation type="submission" date="2013-05" db="EMBL/GenBank/DDBJ databases">
        <authorList>
            <person name="Yim A.K.Y."/>
            <person name="Chan T.F."/>
            <person name="Ji K.M."/>
            <person name="Liu X.Y."/>
            <person name="Zhou J.W."/>
            <person name="Li R.Q."/>
            <person name="Yang K.Y."/>
            <person name="Li J."/>
            <person name="Li M."/>
            <person name="Law P.T.W."/>
            <person name="Wu Y.L."/>
            <person name="Cai Z.L."/>
            <person name="Qin H."/>
            <person name="Bao Y."/>
            <person name="Leung R.K.K."/>
            <person name="Ng P.K.S."/>
            <person name="Zou J."/>
            <person name="Zhong X.J."/>
            <person name="Ran P.X."/>
            <person name="Zhong N.S."/>
            <person name="Liu Z.G."/>
            <person name="Tsui S.K.W."/>
        </authorList>
    </citation>
    <scope>NUCLEOTIDE SEQUENCE</scope>
    <source>
        <strain evidence="5">Derf</strain>
        <tissue evidence="5">Whole organism</tissue>
    </source>
</reference>
<dbReference type="SUPFAM" id="SSF49899">
    <property type="entry name" value="Concanavalin A-like lectins/glucanases"/>
    <property type="match status" value="2"/>
</dbReference>
<name>A0A922LBU8_DERFA</name>
<organism evidence="5 6">
    <name type="scientific">Dermatophagoides farinae</name>
    <name type="common">American house dust mite</name>
    <dbReference type="NCBI Taxonomy" id="6954"/>
    <lineage>
        <taxon>Eukaryota</taxon>
        <taxon>Metazoa</taxon>
        <taxon>Ecdysozoa</taxon>
        <taxon>Arthropoda</taxon>
        <taxon>Chelicerata</taxon>
        <taxon>Arachnida</taxon>
        <taxon>Acari</taxon>
        <taxon>Acariformes</taxon>
        <taxon>Sarcoptiformes</taxon>
        <taxon>Astigmata</taxon>
        <taxon>Psoroptidia</taxon>
        <taxon>Analgoidea</taxon>
        <taxon>Pyroglyphidae</taxon>
        <taxon>Dermatophagoidinae</taxon>
        <taxon>Dermatophagoides</taxon>
    </lineage>
</organism>
<proteinExistence type="predicted"/>
<comment type="caution">
    <text evidence="5">The sequence shown here is derived from an EMBL/GenBank/DDBJ whole genome shotgun (WGS) entry which is preliminary data.</text>
</comment>
<dbReference type="InterPro" id="IPR001079">
    <property type="entry name" value="Galectin_CRD"/>
</dbReference>
<evidence type="ECO:0000256" key="1">
    <source>
        <dbReference type="ARBA" id="ARBA00022734"/>
    </source>
</evidence>
<evidence type="ECO:0000256" key="3">
    <source>
        <dbReference type="SAM" id="MobiDB-lite"/>
    </source>
</evidence>
<feature type="domain" description="Galectin" evidence="4">
    <location>
        <begin position="59"/>
        <end position="209"/>
    </location>
</feature>
<dbReference type="Pfam" id="PF00337">
    <property type="entry name" value="Gal-bind_lectin"/>
    <property type="match status" value="2"/>
</dbReference>
<gene>
    <name evidence="5" type="primary">LGALS4</name>
    <name evidence="5" type="ORF">DERF_002264</name>
</gene>
<evidence type="ECO:0000313" key="6">
    <source>
        <dbReference type="Proteomes" id="UP000790347"/>
    </source>
</evidence>
<dbReference type="GO" id="GO:0030246">
    <property type="term" value="F:carbohydrate binding"/>
    <property type="evidence" value="ECO:0007669"/>
    <property type="project" value="UniProtKB-UniRule"/>
</dbReference>
<dbReference type="SMART" id="SM00276">
    <property type="entry name" value="GLECT"/>
    <property type="match status" value="2"/>
</dbReference>
<evidence type="ECO:0000313" key="5">
    <source>
        <dbReference type="EMBL" id="KAH9528312.1"/>
    </source>
</evidence>
<feature type="domain" description="Galectin" evidence="4">
    <location>
        <begin position="268"/>
        <end position="407"/>
    </location>
</feature>
<dbReference type="Gene3D" id="2.60.120.200">
    <property type="match status" value="2"/>
</dbReference>
<feature type="compositionally biased region" description="Low complexity" evidence="3">
    <location>
        <begin position="225"/>
        <end position="248"/>
    </location>
</feature>
<dbReference type="PROSITE" id="PS51304">
    <property type="entry name" value="GALECTIN"/>
    <property type="match status" value="2"/>
</dbReference>
<dbReference type="EMBL" id="ASGP02000001">
    <property type="protein sequence ID" value="KAH9528312.1"/>
    <property type="molecule type" value="Genomic_DNA"/>
</dbReference>
<sequence length="409" mass="45396">MNIFTSMDKFVNDFVFFAKDLRNKVLSAIPATMASRSPHNIIDPTSFTSVVRNPSLPVCFSIPNGSLELGTLISIYATITSGGRRFRIDFFQGKCPHIYGDGVRCESNDNENNIAFHFNPRIGGGTDGRDVVVLNSFCDGQWGLEERHQDAFPFQSDTPFRMMILVESDGFKVAVDGRHSYEFKHRCDFRDIARIHIEGNLILDLVEFRKEIRYLVRTQSTSSSLTVDSTSSTEEAATPTAQTAAAATGGDISPPSGHSKLVTSPAIPYMEFDPNLSRPCDIYIAGMLPAHIRDNFVINLANSVEAEQSTAGIVNIPVHISIRADIQAIVRNTMTNGVWGEEELYLIGPFQLIPGTHFDLMISNREDKVVVAINGQPSFEYKHRHESKTIDSLQINGGVVLTSIRYENK</sequence>
<dbReference type="InterPro" id="IPR013320">
    <property type="entry name" value="ConA-like_dom_sf"/>
</dbReference>
<evidence type="ECO:0000256" key="2">
    <source>
        <dbReference type="RuleBase" id="RU102079"/>
    </source>
</evidence>
<dbReference type="CDD" id="cd00070">
    <property type="entry name" value="GLECT"/>
    <property type="match status" value="2"/>
</dbReference>
<reference evidence="5" key="2">
    <citation type="journal article" date="2022" name="Res Sq">
        <title>Comparative Genomics Reveals Insights into the Divergent Evolution of Astigmatic Mites and Household Pest Adaptations.</title>
        <authorList>
            <person name="Xiong Q."/>
            <person name="Wan A.T.-Y."/>
            <person name="Liu X.-Y."/>
            <person name="Fung C.S.-H."/>
            <person name="Xiao X."/>
            <person name="Malainual N."/>
            <person name="Hou J."/>
            <person name="Wang L."/>
            <person name="Wang M."/>
            <person name="Yang K."/>
            <person name="Cui Y."/>
            <person name="Leung E."/>
            <person name="Nong W."/>
            <person name="Shin S.-K."/>
            <person name="Au S."/>
            <person name="Jeong K.Y."/>
            <person name="Chew F.T."/>
            <person name="Hui J."/>
            <person name="Leung T.F."/>
            <person name="Tungtrongchitr A."/>
            <person name="Zhong N."/>
            <person name="Liu Z."/>
            <person name="Tsui S."/>
        </authorList>
    </citation>
    <scope>NUCLEOTIDE SEQUENCE</scope>
    <source>
        <strain evidence="5">Derf</strain>
        <tissue evidence="5">Whole organism</tissue>
    </source>
</reference>
<dbReference type="InterPro" id="IPR044156">
    <property type="entry name" value="Galectin-like"/>
</dbReference>
<dbReference type="AlphaFoldDB" id="A0A922LBU8"/>
<dbReference type="Proteomes" id="UP000790347">
    <property type="component" value="Unassembled WGS sequence"/>
</dbReference>
<keyword evidence="6" id="KW-1185">Reference proteome</keyword>
<feature type="region of interest" description="Disordered" evidence="3">
    <location>
        <begin position="225"/>
        <end position="257"/>
    </location>
</feature>
<dbReference type="OrthoDB" id="5795596at2759"/>
<keyword evidence="1 2" id="KW-0430">Lectin</keyword>